<evidence type="ECO:0000313" key="2">
    <source>
        <dbReference type="Proteomes" id="UP000199317"/>
    </source>
</evidence>
<dbReference type="AlphaFoldDB" id="A0A1H0UZS8"/>
<dbReference type="InterPro" id="IPR006522">
    <property type="entry name" value="Phage_virion_morphogenesis"/>
</dbReference>
<sequence length="189" mass="21057">MAGTHITLTVEDRVAREMLARQAQPSTGRLAPRLGEYLQASTEARFKSQTAPDGRPWAPLKPRYARRKKYNQDKILTLRGYLRSGIHCQVVDDNTAEVGRNLRYAAIHQFGGEIDQPARAATVRYRSVAGRVIFAGRKHKKATERAVTIPAHVVCVPARPYLGISAADDAEIRQIIMEWVVERGAGRSV</sequence>
<dbReference type="Pfam" id="PF05069">
    <property type="entry name" value="Phage_tail_S"/>
    <property type="match status" value="1"/>
</dbReference>
<dbReference type="RefSeq" id="WP_092836584.1">
    <property type="nucleotide sequence ID" value="NZ_CP028290.1"/>
</dbReference>
<accession>A0A1H0UZS8</accession>
<dbReference type="OrthoDB" id="2081253at2"/>
<dbReference type="NCBIfam" id="TIGR01635">
    <property type="entry name" value="tail_comp_S"/>
    <property type="match status" value="1"/>
</dbReference>
<protein>
    <submittedName>
        <fullName evidence="1">Phage virion morphogenesis (Putative tail completion) protein</fullName>
    </submittedName>
</protein>
<proteinExistence type="predicted"/>
<name>A0A1H0UZS8_9BURK</name>
<dbReference type="Proteomes" id="UP000199317">
    <property type="component" value="Unassembled WGS sequence"/>
</dbReference>
<keyword evidence="2" id="KW-1185">Reference proteome</keyword>
<reference evidence="2" key="1">
    <citation type="submission" date="2016-10" db="EMBL/GenBank/DDBJ databases">
        <authorList>
            <person name="Varghese N."/>
            <person name="Submissions S."/>
        </authorList>
    </citation>
    <scope>NUCLEOTIDE SEQUENCE [LARGE SCALE GENOMIC DNA]</scope>
    <source>
        <strain evidence="2">DSM 17101</strain>
    </source>
</reference>
<dbReference type="EMBL" id="FNJL01000022">
    <property type="protein sequence ID" value="SDP71687.1"/>
    <property type="molecule type" value="Genomic_DNA"/>
</dbReference>
<evidence type="ECO:0000313" key="1">
    <source>
        <dbReference type="EMBL" id="SDP71687.1"/>
    </source>
</evidence>
<organism evidence="1 2">
    <name type="scientific">Paracidovorax cattleyae</name>
    <dbReference type="NCBI Taxonomy" id="80868"/>
    <lineage>
        <taxon>Bacteria</taxon>
        <taxon>Pseudomonadati</taxon>
        <taxon>Pseudomonadota</taxon>
        <taxon>Betaproteobacteria</taxon>
        <taxon>Burkholderiales</taxon>
        <taxon>Comamonadaceae</taxon>
        <taxon>Paracidovorax</taxon>
    </lineage>
</organism>
<gene>
    <name evidence="1" type="ORF">SAMN04489708_12279</name>
</gene>